<feature type="transmembrane region" description="Helical" evidence="6">
    <location>
        <begin position="103"/>
        <end position="123"/>
    </location>
</feature>
<name>A0A9W6GJJ1_9FUSO</name>
<feature type="domain" description="Major facilitator superfamily (MFS) profile" evidence="7">
    <location>
        <begin position="3"/>
        <end position="402"/>
    </location>
</feature>
<dbReference type="AlphaFoldDB" id="A0A9W6GJJ1"/>
<dbReference type="Gene3D" id="1.20.1250.20">
    <property type="entry name" value="MFS general substrate transporter like domains"/>
    <property type="match status" value="2"/>
</dbReference>
<feature type="transmembrane region" description="Helical" evidence="6">
    <location>
        <begin position="76"/>
        <end position="97"/>
    </location>
</feature>
<dbReference type="GO" id="GO:0022857">
    <property type="term" value="F:transmembrane transporter activity"/>
    <property type="evidence" value="ECO:0007669"/>
    <property type="project" value="InterPro"/>
</dbReference>
<dbReference type="GO" id="GO:0005886">
    <property type="term" value="C:plasma membrane"/>
    <property type="evidence" value="ECO:0007669"/>
    <property type="project" value="UniProtKB-SubCell"/>
</dbReference>
<evidence type="ECO:0000256" key="4">
    <source>
        <dbReference type="ARBA" id="ARBA00022989"/>
    </source>
</evidence>
<evidence type="ECO:0000313" key="9">
    <source>
        <dbReference type="Proteomes" id="UP001144471"/>
    </source>
</evidence>
<dbReference type="InterPro" id="IPR020846">
    <property type="entry name" value="MFS_dom"/>
</dbReference>
<organism evidence="8 9">
    <name type="scientific">Propionigenium maris DSM 9537</name>
    <dbReference type="NCBI Taxonomy" id="1123000"/>
    <lineage>
        <taxon>Bacteria</taxon>
        <taxon>Fusobacteriati</taxon>
        <taxon>Fusobacteriota</taxon>
        <taxon>Fusobacteriia</taxon>
        <taxon>Fusobacteriales</taxon>
        <taxon>Fusobacteriaceae</taxon>
        <taxon>Propionigenium</taxon>
    </lineage>
</organism>
<dbReference type="EMBL" id="BSDY01000002">
    <property type="protein sequence ID" value="GLI55049.1"/>
    <property type="molecule type" value="Genomic_DNA"/>
</dbReference>
<dbReference type="Proteomes" id="UP001144471">
    <property type="component" value="Unassembled WGS sequence"/>
</dbReference>
<dbReference type="PANTHER" id="PTHR43124">
    <property type="entry name" value="PURINE EFFLUX PUMP PBUE"/>
    <property type="match status" value="1"/>
</dbReference>
<evidence type="ECO:0000256" key="6">
    <source>
        <dbReference type="SAM" id="Phobius"/>
    </source>
</evidence>
<feature type="transmembrane region" description="Helical" evidence="6">
    <location>
        <begin position="282"/>
        <end position="300"/>
    </location>
</feature>
<comment type="caution">
    <text evidence="8">The sequence shown here is derived from an EMBL/GenBank/DDBJ whole genome shotgun (WGS) entry which is preliminary data.</text>
</comment>
<reference evidence="8" key="1">
    <citation type="submission" date="2022-12" db="EMBL/GenBank/DDBJ databases">
        <title>Reference genome sequencing for broad-spectrum identification of bacterial and archaeal isolates by mass spectrometry.</title>
        <authorList>
            <person name="Sekiguchi Y."/>
            <person name="Tourlousse D.M."/>
        </authorList>
    </citation>
    <scope>NUCLEOTIDE SEQUENCE</scope>
    <source>
        <strain evidence="8">10succ1</strain>
    </source>
</reference>
<dbReference type="RefSeq" id="WP_281833285.1">
    <property type="nucleotide sequence ID" value="NZ_BSDY01000002.1"/>
</dbReference>
<feature type="transmembrane region" description="Helical" evidence="6">
    <location>
        <begin position="215"/>
        <end position="235"/>
    </location>
</feature>
<comment type="subcellular location">
    <subcellularLocation>
        <location evidence="1">Cell membrane</location>
        <topology evidence="1">Multi-pass membrane protein</topology>
    </subcellularLocation>
</comment>
<evidence type="ECO:0000313" key="8">
    <source>
        <dbReference type="EMBL" id="GLI55049.1"/>
    </source>
</evidence>
<dbReference type="PANTHER" id="PTHR43124:SF3">
    <property type="entry name" value="CHLORAMPHENICOL EFFLUX PUMP RV0191"/>
    <property type="match status" value="1"/>
</dbReference>
<feature type="transmembrane region" description="Helical" evidence="6">
    <location>
        <begin position="375"/>
        <end position="398"/>
    </location>
</feature>
<feature type="transmembrane region" description="Helical" evidence="6">
    <location>
        <begin position="247"/>
        <end position="270"/>
    </location>
</feature>
<sequence length="415" mass="45618">MNERLKKILIIFLIGFGTTAMYSLPYMKSVFYDPMREALNLSHKQLGNTLSIYGIVATLSYFPGGLIADKYSAKKLVLFSLVSSGALGIWMSMAPSYTTLCLIFFLFGITTILTYWASIIKLVRMLGDSSEQGRVFGLYEGAGGAAGTVLSFLGLYFFSSFPDVVKGFKAATVMYSVTSMIIGVILYMVIEEREVESKDQVKFSSLLKALKMPKAWLIGGIIFSTYMVFSSLTYLNPYMTEVFKMSMSLVSITAIFRTYIIKFIASPVAGVLADKIGSSTRCIFVGFILVAITQAVFLVTPGNPSLVYVALVNMLVMTILMFAFRGIYFATVDESNIPMNMTGIVVGFVSVIGFLPDAFYYTLVGGWLDTYGNLAYKYVFSLSLACSLLGIVSAYSLLKIVSKEKKAEILVQSPS</sequence>
<keyword evidence="3 6" id="KW-0812">Transmembrane</keyword>
<evidence type="ECO:0000259" key="7">
    <source>
        <dbReference type="PROSITE" id="PS50850"/>
    </source>
</evidence>
<feature type="transmembrane region" description="Helical" evidence="6">
    <location>
        <begin position="46"/>
        <end position="64"/>
    </location>
</feature>
<evidence type="ECO:0000256" key="3">
    <source>
        <dbReference type="ARBA" id="ARBA00022692"/>
    </source>
</evidence>
<dbReference type="PROSITE" id="PS50850">
    <property type="entry name" value="MFS"/>
    <property type="match status" value="1"/>
</dbReference>
<evidence type="ECO:0000256" key="2">
    <source>
        <dbReference type="ARBA" id="ARBA00022475"/>
    </source>
</evidence>
<feature type="transmembrane region" description="Helical" evidence="6">
    <location>
        <begin position="342"/>
        <end position="363"/>
    </location>
</feature>
<dbReference type="InterPro" id="IPR011701">
    <property type="entry name" value="MFS"/>
</dbReference>
<evidence type="ECO:0000256" key="1">
    <source>
        <dbReference type="ARBA" id="ARBA00004651"/>
    </source>
</evidence>
<dbReference type="InterPro" id="IPR050189">
    <property type="entry name" value="MFS_Efflux_Transporters"/>
</dbReference>
<feature type="transmembrane region" description="Helical" evidence="6">
    <location>
        <begin position="170"/>
        <end position="190"/>
    </location>
</feature>
<keyword evidence="2" id="KW-1003">Cell membrane</keyword>
<keyword evidence="4 6" id="KW-1133">Transmembrane helix</keyword>
<dbReference type="CDD" id="cd06174">
    <property type="entry name" value="MFS"/>
    <property type="match status" value="1"/>
</dbReference>
<proteinExistence type="predicted"/>
<evidence type="ECO:0000256" key="5">
    <source>
        <dbReference type="ARBA" id="ARBA00023136"/>
    </source>
</evidence>
<dbReference type="Pfam" id="PF07690">
    <property type="entry name" value="MFS_1"/>
    <property type="match status" value="1"/>
</dbReference>
<keyword evidence="9" id="KW-1185">Reference proteome</keyword>
<dbReference type="SUPFAM" id="SSF103473">
    <property type="entry name" value="MFS general substrate transporter"/>
    <property type="match status" value="1"/>
</dbReference>
<keyword evidence="5 6" id="KW-0472">Membrane</keyword>
<dbReference type="InterPro" id="IPR036259">
    <property type="entry name" value="MFS_trans_sf"/>
</dbReference>
<protein>
    <submittedName>
        <fullName evidence="8">MFS transporter</fullName>
    </submittedName>
</protein>
<feature type="transmembrane region" description="Helical" evidence="6">
    <location>
        <begin position="306"/>
        <end position="330"/>
    </location>
</feature>
<gene>
    <name evidence="8" type="ORF">PM10SUCC1_05640</name>
</gene>
<accession>A0A9W6GJJ1</accession>
<feature type="transmembrane region" description="Helical" evidence="6">
    <location>
        <begin position="7"/>
        <end position="26"/>
    </location>
</feature>
<feature type="transmembrane region" description="Helical" evidence="6">
    <location>
        <begin position="135"/>
        <end position="158"/>
    </location>
</feature>